<feature type="compositionally biased region" description="Acidic residues" evidence="6">
    <location>
        <begin position="699"/>
        <end position="714"/>
    </location>
</feature>
<dbReference type="GO" id="GO:0003729">
    <property type="term" value="F:mRNA binding"/>
    <property type="evidence" value="ECO:0007669"/>
    <property type="project" value="TreeGrafter"/>
</dbReference>
<dbReference type="PANTHER" id="PTHR48039">
    <property type="entry name" value="RNA-BINDING MOTIF PROTEIN 14B"/>
    <property type="match status" value="1"/>
</dbReference>
<feature type="compositionally biased region" description="Basic and acidic residues" evidence="6">
    <location>
        <begin position="432"/>
        <end position="441"/>
    </location>
</feature>
<feature type="domain" description="RRM" evidence="7">
    <location>
        <begin position="473"/>
        <end position="544"/>
    </location>
</feature>
<evidence type="ECO:0000256" key="5">
    <source>
        <dbReference type="PROSITE-ProRule" id="PRU00176"/>
    </source>
</evidence>
<feature type="compositionally biased region" description="Acidic residues" evidence="6">
    <location>
        <begin position="421"/>
        <end position="431"/>
    </location>
</feature>
<dbReference type="CDD" id="cd00590">
    <property type="entry name" value="RRM_SF"/>
    <property type="match status" value="1"/>
</dbReference>
<dbReference type="FunFam" id="3.30.70.330:FF:000406">
    <property type="entry name" value="Related to Nucleolar protein NOP4"/>
    <property type="match status" value="1"/>
</dbReference>
<gene>
    <name evidence="8" type="ORF">GGX14DRAFT_472036</name>
</gene>
<dbReference type="CDD" id="cd12676">
    <property type="entry name" value="RRM3_Nop4p"/>
    <property type="match status" value="1"/>
</dbReference>
<dbReference type="GO" id="GO:0005730">
    <property type="term" value="C:nucleolus"/>
    <property type="evidence" value="ECO:0007669"/>
    <property type="project" value="TreeGrafter"/>
</dbReference>
<feature type="compositionally biased region" description="Basic residues" evidence="6">
    <location>
        <begin position="894"/>
        <end position="906"/>
    </location>
</feature>
<evidence type="ECO:0000313" key="9">
    <source>
        <dbReference type="Proteomes" id="UP001219525"/>
    </source>
</evidence>
<evidence type="ECO:0000259" key="7">
    <source>
        <dbReference type="PROSITE" id="PS50102"/>
    </source>
</evidence>
<dbReference type="Pfam" id="PF00076">
    <property type="entry name" value="RRM_1"/>
    <property type="match status" value="4"/>
</dbReference>
<keyword evidence="3 5" id="KW-0694">RNA-binding</keyword>
<dbReference type="PROSITE" id="PS50102">
    <property type="entry name" value="RRM"/>
    <property type="match status" value="4"/>
</dbReference>
<evidence type="ECO:0000256" key="4">
    <source>
        <dbReference type="ARBA" id="ARBA00023242"/>
    </source>
</evidence>
<feature type="region of interest" description="Disordered" evidence="6">
    <location>
        <begin position="697"/>
        <end position="721"/>
    </location>
</feature>
<feature type="region of interest" description="Disordered" evidence="6">
    <location>
        <begin position="396"/>
        <end position="474"/>
    </location>
</feature>
<feature type="domain" description="RRM" evidence="7">
    <location>
        <begin position="147"/>
        <end position="226"/>
    </location>
</feature>
<feature type="compositionally biased region" description="Low complexity" evidence="6">
    <location>
        <begin position="411"/>
        <end position="420"/>
    </location>
</feature>
<feature type="region of interest" description="Disordered" evidence="6">
    <location>
        <begin position="864"/>
        <end position="906"/>
    </location>
</feature>
<dbReference type="SMART" id="SM00360">
    <property type="entry name" value="RRM"/>
    <property type="match status" value="4"/>
</dbReference>
<dbReference type="InterPro" id="IPR012677">
    <property type="entry name" value="Nucleotide-bd_a/b_plait_sf"/>
</dbReference>
<name>A0AAD6Y3E9_9AGAR</name>
<dbReference type="InterPro" id="IPR035979">
    <property type="entry name" value="RBD_domain_sf"/>
</dbReference>
<evidence type="ECO:0000256" key="6">
    <source>
        <dbReference type="SAM" id="MobiDB-lite"/>
    </source>
</evidence>
<reference evidence="8" key="1">
    <citation type="submission" date="2023-03" db="EMBL/GenBank/DDBJ databases">
        <title>Massive genome expansion in bonnet fungi (Mycena s.s.) driven by repeated elements and novel gene families across ecological guilds.</title>
        <authorList>
            <consortium name="Lawrence Berkeley National Laboratory"/>
            <person name="Harder C.B."/>
            <person name="Miyauchi S."/>
            <person name="Viragh M."/>
            <person name="Kuo A."/>
            <person name="Thoen E."/>
            <person name="Andreopoulos B."/>
            <person name="Lu D."/>
            <person name="Skrede I."/>
            <person name="Drula E."/>
            <person name="Henrissat B."/>
            <person name="Morin E."/>
            <person name="Kohler A."/>
            <person name="Barry K."/>
            <person name="LaButti K."/>
            <person name="Morin E."/>
            <person name="Salamov A."/>
            <person name="Lipzen A."/>
            <person name="Mereny Z."/>
            <person name="Hegedus B."/>
            <person name="Baldrian P."/>
            <person name="Stursova M."/>
            <person name="Weitz H."/>
            <person name="Taylor A."/>
            <person name="Grigoriev I.V."/>
            <person name="Nagy L.G."/>
            <person name="Martin F."/>
            <person name="Kauserud H."/>
        </authorList>
    </citation>
    <scope>NUCLEOTIDE SEQUENCE</scope>
    <source>
        <strain evidence="8">9144</strain>
    </source>
</reference>
<feature type="domain" description="RRM" evidence="7">
    <location>
        <begin position="37"/>
        <end position="116"/>
    </location>
</feature>
<evidence type="ECO:0000256" key="2">
    <source>
        <dbReference type="ARBA" id="ARBA00022737"/>
    </source>
</evidence>
<comment type="subcellular location">
    <subcellularLocation>
        <location evidence="1">Nucleus</location>
    </subcellularLocation>
</comment>
<feature type="compositionally biased region" description="Acidic residues" evidence="6">
    <location>
        <begin position="442"/>
        <end position="455"/>
    </location>
</feature>
<keyword evidence="4" id="KW-0539">Nucleus</keyword>
<feature type="compositionally biased region" description="Basic and acidic residues" evidence="6">
    <location>
        <begin position="117"/>
        <end position="130"/>
    </location>
</feature>
<dbReference type="EMBL" id="JARJCW010000079">
    <property type="protein sequence ID" value="KAJ7197259.1"/>
    <property type="molecule type" value="Genomic_DNA"/>
</dbReference>
<dbReference type="AlphaFoldDB" id="A0AAD6Y3E9"/>
<comment type="caution">
    <text evidence="8">The sequence shown here is derived from an EMBL/GenBank/DDBJ whole genome shotgun (WGS) entry which is preliminary data.</text>
</comment>
<proteinExistence type="predicted"/>
<keyword evidence="2" id="KW-0677">Repeat</keyword>
<keyword evidence="9" id="KW-1185">Reference proteome</keyword>
<sequence>MMSKLRRPCCTIHITFVTPMASTLGKRKERDDDVHGSTLFVSNLPYTATSVDLQTLFSDIAPVRSAFVVTEPGTGISKGVGYVSFALKEDAQTVFDTPKDGISLAGRCLRLQWADSKPKDKDKRVKRDPQPRPVPRVHTPHDPLAIRTIIVSGLPSPIDSKALWKKFRKYPGAEKVDWPIKSDDGEENPRTAYVLFSSPFDAYTAVGKLHAHVFKGSLLSVTLKKRLDDTLPKPLAKTGKIAKAAGAPSHASRLIVRNIPFNATEQDLRAVFLPYGPVYSIHIPLAEEKRKSSETVGPIPPRTKGYAFVWMLSKKDAESAMEGCNGMTIRAGLAEEMVSDKHKKKKQRRLEMKIKEAGIAKDGEGEVSEETEKGAMERVIAVDWALSKDRWKEEKAKMGLDGTEDVEMDDASSGRSSDGSDGSEDGDESDGSDSHMGVHEGDDSDGENSGDEDGVNDTRTPIKPQLPPPEEGTTLFIRNVPFSATEDELRILFRTFGPLRYARITMEVATGRSRGTGFACFWNKEDADKVIEQSELLRLETTGSVAGSVVAKKNPFTMPSLLTADPSSTLAKSLVLHGRTLDVVRAVTRDIAGKLKEEGERRREKADKRNMYLLREGVILPNTPAADTLTSTELERRATSYNARRALLKSNPSLFISKTRLSVRQIPLFVTERVLKRLAIHAVRAFQDDVRNGARTELSSDELAEAQKDEEEETEPKKKMTKHMLLGRRTGVKQAKIVRQAERVDPVTGKARSKGYGFVEMHKHADALRVLRWANNNPDVTPLFEAWWNDELQDLIKAEMANADGDGTRLKRLKEELEKGSSKKSKGTLIVDFSIENITTLQRRKEQVSVSIHLPFEFSSNQLAVEERPTKMNSASQTQSNQETPTKSVGALIGRKRKERRLGKKA</sequence>
<evidence type="ECO:0000256" key="1">
    <source>
        <dbReference type="ARBA" id="ARBA00004123"/>
    </source>
</evidence>
<feature type="compositionally biased region" description="Polar residues" evidence="6">
    <location>
        <begin position="871"/>
        <end position="887"/>
    </location>
</feature>
<feature type="region of interest" description="Disordered" evidence="6">
    <location>
        <begin position="117"/>
        <end position="140"/>
    </location>
</feature>
<dbReference type="SUPFAM" id="SSF54928">
    <property type="entry name" value="RNA-binding domain, RBD"/>
    <property type="match status" value="2"/>
</dbReference>
<organism evidence="8 9">
    <name type="scientific">Mycena pura</name>
    <dbReference type="NCBI Taxonomy" id="153505"/>
    <lineage>
        <taxon>Eukaryota</taxon>
        <taxon>Fungi</taxon>
        <taxon>Dikarya</taxon>
        <taxon>Basidiomycota</taxon>
        <taxon>Agaricomycotina</taxon>
        <taxon>Agaricomycetes</taxon>
        <taxon>Agaricomycetidae</taxon>
        <taxon>Agaricales</taxon>
        <taxon>Marasmiineae</taxon>
        <taxon>Mycenaceae</taxon>
        <taxon>Mycena</taxon>
    </lineage>
</organism>
<accession>A0AAD6Y3E9</accession>
<dbReference type="InterPro" id="IPR051945">
    <property type="entry name" value="RRM_MRD1_RNA_proc_ribogen"/>
</dbReference>
<dbReference type="Gene3D" id="3.30.70.330">
    <property type="match status" value="5"/>
</dbReference>
<feature type="domain" description="RRM" evidence="7">
    <location>
        <begin position="252"/>
        <end position="336"/>
    </location>
</feature>
<dbReference type="InterPro" id="IPR000504">
    <property type="entry name" value="RRM_dom"/>
</dbReference>
<dbReference type="InterPro" id="IPR034808">
    <property type="entry name" value="Nop4p_RRM3"/>
</dbReference>
<dbReference type="Proteomes" id="UP001219525">
    <property type="component" value="Unassembled WGS sequence"/>
</dbReference>
<evidence type="ECO:0000256" key="3">
    <source>
        <dbReference type="ARBA" id="ARBA00022884"/>
    </source>
</evidence>
<dbReference type="PANTHER" id="PTHR48039:SF5">
    <property type="entry name" value="RNA-BINDING PROTEIN 28"/>
    <property type="match status" value="1"/>
</dbReference>
<protein>
    <recommendedName>
        <fullName evidence="7">RRM domain-containing protein</fullName>
    </recommendedName>
</protein>
<evidence type="ECO:0000313" key="8">
    <source>
        <dbReference type="EMBL" id="KAJ7197259.1"/>
    </source>
</evidence>